<keyword evidence="7" id="KW-0464">Manganese</keyword>
<comment type="cofactor">
    <cofactor evidence="7">
        <name>Mg(2+)</name>
        <dbReference type="ChEBI" id="CHEBI:18420"/>
    </cofactor>
    <cofactor evidence="7">
        <name>Mn(2+)</name>
        <dbReference type="ChEBI" id="CHEBI:29035"/>
    </cofactor>
    <text evidence="7">Probably binds two magnesium or manganese ions per subunit.</text>
</comment>
<evidence type="ECO:0000256" key="7">
    <source>
        <dbReference type="PIRSR" id="PIRSR604808-2"/>
    </source>
</evidence>
<evidence type="ECO:0000256" key="5">
    <source>
        <dbReference type="ARBA" id="ARBA00022842"/>
    </source>
</evidence>
<dbReference type="OrthoDB" id="9803914at2"/>
<dbReference type="PANTHER" id="PTHR43250">
    <property type="entry name" value="EXODEOXYRIBONUCLEASE III"/>
    <property type="match status" value="1"/>
</dbReference>
<name>A0A2T6BB03_9RHOB</name>
<dbReference type="RefSeq" id="WP_108126920.1">
    <property type="nucleotide sequence ID" value="NZ_QBKP01000001.1"/>
</dbReference>
<feature type="binding site" evidence="7">
    <location>
        <position position="34"/>
    </location>
    <ligand>
        <name>Mg(2+)</name>
        <dbReference type="ChEBI" id="CHEBI:18420"/>
        <label>1</label>
    </ligand>
</feature>
<evidence type="ECO:0000313" key="11">
    <source>
        <dbReference type="Proteomes" id="UP000244224"/>
    </source>
</evidence>
<dbReference type="InterPro" id="IPR036691">
    <property type="entry name" value="Endo/exonu/phosph_ase_sf"/>
</dbReference>
<feature type="binding site" evidence="7">
    <location>
        <position position="259"/>
    </location>
    <ligand>
        <name>Mg(2+)</name>
        <dbReference type="ChEBI" id="CHEBI:18420"/>
        <label>1</label>
    </ligand>
</feature>
<evidence type="ECO:0000256" key="8">
    <source>
        <dbReference type="PIRSR" id="PIRSR604808-3"/>
    </source>
</evidence>
<keyword evidence="4" id="KW-0378">Hydrolase</keyword>
<dbReference type="Gene3D" id="3.60.10.10">
    <property type="entry name" value="Endonuclease/exonuclease/phosphatase"/>
    <property type="match status" value="1"/>
</dbReference>
<accession>A0A2T6BB03</accession>
<dbReference type="EMBL" id="QBKP01000001">
    <property type="protein sequence ID" value="PTX53261.1"/>
    <property type="molecule type" value="Genomic_DNA"/>
</dbReference>
<dbReference type="PROSITE" id="PS51435">
    <property type="entry name" value="AP_NUCLEASE_F1_4"/>
    <property type="match status" value="1"/>
</dbReference>
<organism evidence="10 11">
    <name type="scientific">Gemmobacter caeni</name>
    <dbReference type="NCBI Taxonomy" id="589035"/>
    <lineage>
        <taxon>Bacteria</taxon>
        <taxon>Pseudomonadati</taxon>
        <taxon>Pseudomonadota</taxon>
        <taxon>Alphaproteobacteria</taxon>
        <taxon>Rhodobacterales</taxon>
        <taxon>Paracoccaceae</taxon>
        <taxon>Gemmobacter</taxon>
    </lineage>
</organism>
<feature type="active site" description="Proton donor/acceptor" evidence="6">
    <location>
        <position position="159"/>
    </location>
</feature>
<dbReference type="SUPFAM" id="SSF56219">
    <property type="entry name" value="DNase I-like"/>
    <property type="match status" value="1"/>
</dbReference>
<dbReference type="AlphaFoldDB" id="A0A2T6BB03"/>
<dbReference type="InterPro" id="IPR020847">
    <property type="entry name" value="AP_endonuclease_F1_BS"/>
</dbReference>
<dbReference type="Pfam" id="PF03372">
    <property type="entry name" value="Exo_endo_phos"/>
    <property type="match status" value="1"/>
</dbReference>
<sequence>MKLATFNINGIKARIEALPRWLDSARPDVVALQEIKSVDEGFPRALFEDMGYRVETHGQKSFNGVALLSRLPLEDVTRGLPGAPEDEQARWIEASVIGEKRAVRFCGLYLPNGNPVSFGPDGAPEAEGKYGYKLSWMARMRQRATELLATEEPMVMAGDYNIIPQPEDAARPETWTKDALFLPESRAAFRRIVNLGFTDAFRARVTGPGHYSFWDYQAGAWERNNGIRIDHLLLSPQAADLLRDVQIDRAVRGGEKPSDHVPVWIDLDA</sequence>
<feature type="site" description="Important for catalytic activity" evidence="8">
    <location>
        <position position="230"/>
    </location>
</feature>
<dbReference type="GO" id="GO:0006281">
    <property type="term" value="P:DNA repair"/>
    <property type="evidence" value="ECO:0007669"/>
    <property type="project" value="InterPro"/>
</dbReference>
<protein>
    <submittedName>
        <fullName evidence="10">Exodeoxyribonuclease III</fullName>
    </submittedName>
</protein>
<feature type="domain" description="Endonuclease/exonuclease/phosphatase" evidence="9">
    <location>
        <begin position="4"/>
        <end position="260"/>
    </location>
</feature>
<evidence type="ECO:0000256" key="6">
    <source>
        <dbReference type="PIRSR" id="PIRSR604808-1"/>
    </source>
</evidence>
<feature type="binding site" evidence="7">
    <location>
        <position position="159"/>
    </location>
    <ligand>
        <name>Mg(2+)</name>
        <dbReference type="ChEBI" id="CHEBI:18420"/>
        <label>1</label>
    </ligand>
</feature>
<dbReference type="PROSITE" id="PS00726">
    <property type="entry name" value="AP_NUCLEASE_F1_1"/>
    <property type="match status" value="1"/>
</dbReference>
<evidence type="ECO:0000313" key="10">
    <source>
        <dbReference type="EMBL" id="PTX53261.1"/>
    </source>
</evidence>
<dbReference type="PANTHER" id="PTHR43250:SF2">
    <property type="entry name" value="EXODEOXYRIBONUCLEASE III"/>
    <property type="match status" value="1"/>
</dbReference>
<feature type="binding site" evidence="7">
    <location>
        <position position="161"/>
    </location>
    <ligand>
        <name>Mg(2+)</name>
        <dbReference type="ChEBI" id="CHEBI:18420"/>
        <label>1</label>
    </ligand>
</feature>
<comment type="similarity">
    <text evidence="2">Belongs to the DNA repair enzymes AP/ExoA family.</text>
</comment>
<dbReference type="InterPro" id="IPR020848">
    <property type="entry name" value="AP_endonuclease_F1_CS"/>
</dbReference>
<keyword evidence="3 7" id="KW-0479">Metal-binding</keyword>
<feature type="active site" evidence="6">
    <location>
        <position position="109"/>
    </location>
</feature>
<gene>
    <name evidence="10" type="ORF">C8N34_101174</name>
</gene>
<proteinExistence type="inferred from homology"/>
<reference evidence="10 11" key="1">
    <citation type="submission" date="2018-04" db="EMBL/GenBank/DDBJ databases">
        <title>Genomic Encyclopedia of Archaeal and Bacterial Type Strains, Phase II (KMG-II): from individual species to whole genera.</title>
        <authorList>
            <person name="Goeker M."/>
        </authorList>
    </citation>
    <scope>NUCLEOTIDE SEQUENCE [LARGE SCALE GENOMIC DNA]</scope>
    <source>
        <strain evidence="10 11">DSM 21823</strain>
    </source>
</reference>
<dbReference type="NCBIfam" id="TIGR00633">
    <property type="entry name" value="xth"/>
    <property type="match status" value="1"/>
</dbReference>
<dbReference type="NCBIfam" id="TIGR00195">
    <property type="entry name" value="exoDNase_III"/>
    <property type="match status" value="1"/>
</dbReference>
<evidence type="ECO:0000256" key="3">
    <source>
        <dbReference type="ARBA" id="ARBA00022723"/>
    </source>
</evidence>
<feature type="binding site" evidence="7">
    <location>
        <position position="260"/>
    </location>
    <ligand>
        <name>Mg(2+)</name>
        <dbReference type="ChEBI" id="CHEBI:18420"/>
        <label>1</label>
    </ligand>
</feature>
<feature type="site" description="Transition state stabilizer" evidence="8">
    <location>
        <position position="161"/>
    </location>
</feature>
<comment type="caution">
    <text evidence="10">The sequence shown here is derived from an EMBL/GenBank/DDBJ whole genome shotgun (WGS) entry which is preliminary data.</text>
</comment>
<dbReference type="InterPro" id="IPR005135">
    <property type="entry name" value="Endo/exonuclease/phosphatase"/>
</dbReference>
<dbReference type="PROSITE" id="PS00728">
    <property type="entry name" value="AP_NUCLEASE_F1_3"/>
    <property type="match status" value="1"/>
</dbReference>
<dbReference type="InterPro" id="IPR037493">
    <property type="entry name" value="ExoIII-like"/>
</dbReference>
<keyword evidence="5 7" id="KW-0460">Magnesium</keyword>
<dbReference type="GO" id="GO:0046872">
    <property type="term" value="F:metal ion binding"/>
    <property type="evidence" value="ECO:0007669"/>
    <property type="project" value="UniProtKB-KW"/>
</dbReference>
<feature type="active site" description="Proton acceptor" evidence="6">
    <location>
        <position position="260"/>
    </location>
</feature>
<evidence type="ECO:0000256" key="2">
    <source>
        <dbReference type="ARBA" id="ARBA00007092"/>
    </source>
</evidence>
<comment type="cofactor">
    <cofactor evidence="1">
        <name>Mn(2+)</name>
        <dbReference type="ChEBI" id="CHEBI:29035"/>
    </cofactor>
</comment>
<dbReference type="Proteomes" id="UP000244224">
    <property type="component" value="Unassembled WGS sequence"/>
</dbReference>
<dbReference type="GO" id="GO:0003677">
    <property type="term" value="F:DNA binding"/>
    <property type="evidence" value="ECO:0007669"/>
    <property type="project" value="InterPro"/>
</dbReference>
<dbReference type="GO" id="GO:0008311">
    <property type="term" value="F:double-stranded DNA 3'-5' DNA exonuclease activity"/>
    <property type="evidence" value="ECO:0007669"/>
    <property type="project" value="InterPro"/>
</dbReference>
<keyword evidence="11" id="KW-1185">Reference proteome</keyword>
<feature type="binding site" evidence="7">
    <location>
        <position position="7"/>
    </location>
    <ligand>
        <name>Mg(2+)</name>
        <dbReference type="ChEBI" id="CHEBI:18420"/>
        <label>1</label>
    </ligand>
</feature>
<feature type="site" description="Interaction with DNA substrate" evidence="8">
    <location>
        <position position="260"/>
    </location>
</feature>
<evidence type="ECO:0000256" key="4">
    <source>
        <dbReference type="ARBA" id="ARBA00022801"/>
    </source>
</evidence>
<evidence type="ECO:0000256" key="1">
    <source>
        <dbReference type="ARBA" id="ARBA00001936"/>
    </source>
</evidence>
<dbReference type="GO" id="GO:0004519">
    <property type="term" value="F:endonuclease activity"/>
    <property type="evidence" value="ECO:0007669"/>
    <property type="project" value="InterPro"/>
</dbReference>
<dbReference type="CDD" id="cd09086">
    <property type="entry name" value="ExoIII-like_AP-endo"/>
    <property type="match status" value="1"/>
</dbReference>
<evidence type="ECO:0000259" key="9">
    <source>
        <dbReference type="Pfam" id="PF03372"/>
    </source>
</evidence>
<dbReference type="InterPro" id="IPR004808">
    <property type="entry name" value="AP_endonuc_1"/>
</dbReference>